<evidence type="ECO:0000313" key="2">
    <source>
        <dbReference type="EMBL" id="MEO1781506.1"/>
    </source>
</evidence>
<organism evidence="2 3">
    <name type="scientific">Enterococcus diestrammenae</name>
    <dbReference type="NCBI Taxonomy" id="1155073"/>
    <lineage>
        <taxon>Bacteria</taxon>
        <taxon>Bacillati</taxon>
        <taxon>Bacillota</taxon>
        <taxon>Bacilli</taxon>
        <taxon>Lactobacillales</taxon>
        <taxon>Enterococcaceae</taxon>
        <taxon>Enterococcus</taxon>
    </lineage>
</organism>
<dbReference type="EMBL" id="MAEI02000001">
    <property type="protein sequence ID" value="MEO1781506.1"/>
    <property type="molecule type" value="Genomic_DNA"/>
</dbReference>
<keyword evidence="1" id="KW-0812">Transmembrane</keyword>
<evidence type="ECO:0000313" key="3">
    <source>
        <dbReference type="Proteomes" id="UP001429357"/>
    </source>
</evidence>
<reference evidence="3" key="1">
    <citation type="submission" date="2016-06" db="EMBL/GenBank/DDBJ databases">
        <title>Four novel species of enterococci isolated from chicken manure.</title>
        <authorList>
            <person name="Van Tyne D."/>
        </authorList>
    </citation>
    <scope>NUCLEOTIDE SEQUENCE [LARGE SCALE GENOMIC DNA]</scope>
    <source>
        <strain evidence="3">JM9A</strain>
    </source>
</reference>
<sequence>MIDLGILLVWLCLTCFLIMKLFYSLFGSNYISLLRKAIFFSLLLTAILITSSLQEYSWLQYPTSVLLLVLSVPTIYFSREQIFLLLVSIITIFLVSFCNFLIDILLNSFANEILGISKFPSWGHIFLVITELILVFIIPKKFFNLVDLSQYLGHDL</sequence>
<feature type="transmembrane region" description="Helical" evidence="1">
    <location>
        <begin position="122"/>
        <end position="139"/>
    </location>
</feature>
<keyword evidence="1" id="KW-0472">Membrane</keyword>
<feature type="transmembrane region" description="Helical" evidence="1">
    <location>
        <begin position="6"/>
        <end position="26"/>
    </location>
</feature>
<dbReference type="Proteomes" id="UP001429357">
    <property type="component" value="Unassembled WGS sequence"/>
</dbReference>
<proteinExistence type="predicted"/>
<protein>
    <submittedName>
        <fullName evidence="2">Uncharacterized protein</fullName>
    </submittedName>
</protein>
<accession>A0ABV0F4D8</accession>
<feature type="transmembrane region" description="Helical" evidence="1">
    <location>
        <begin position="33"/>
        <end position="53"/>
    </location>
</feature>
<feature type="transmembrane region" description="Helical" evidence="1">
    <location>
        <begin position="59"/>
        <end position="77"/>
    </location>
</feature>
<keyword evidence="1" id="KW-1133">Transmembrane helix</keyword>
<keyword evidence="3" id="KW-1185">Reference proteome</keyword>
<evidence type="ECO:0000256" key="1">
    <source>
        <dbReference type="SAM" id="Phobius"/>
    </source>
</evidence>
<feature type="transmembrane region" description="Helical" evidence="1">
    <location>
        <begin position="82"/>
        <end position="102"/>
    </location>
</feature>
<comment type="caution">
    <text evidence="2">The sequence shown here is derived from an EMBL/GenBank/DDBJ whole genome shotgun (WGS) entry which is preliminary data.</text>
</comment>
<gene>
    <name evidence="2" type="ORF">BAU18_001091</name>
</gene>
<name>A0ABV0F4D8_9ENTE</name>
<reference evidence="2 3" key="2">
    <citation type="submission" date="2024-02" db="EMBL/GenBank/DDBJ databases">
        <title>The Genome Sequence of Enterococcus diestrammenae JM9A.</title>
        <authorList>
            <person name="Earl A."/>
            <person name="Manson A."/>
            <person name="Gilmore M."/>
            <person name="Sanders J."/>
            <person name="Shea T."/>
            <person name="Howe W."/>
            <person name="Livny J."/>
            <person name="Cuomo C."/>
            <person name="Neafsey D."/>
            <person name="Birren B."/>
        </authorList>
    </citation>
    <scope>NUCLEOTIDE SEQUENCE [LARGE SCALE GENOMIC DNA]</scope>
    <source>
        <strain evidence="2 3">JM9A</strain>
    </source>
</reference>